<dbReference type="HOGENOM" id="CLU_967297_0_0_1"/>
<evidence type="ECO:0000313" key="3">
    <source>
        <dbReference type="EMBL" id="EAT45376.1"/>
    </source>
</evidence>
<accession>A0A1S4F4D3</accession>
<dbReference type="GeneID" id="5577898"/>
<evidence type="ECO:0000259" key="2">
    <source>
        <dbReference type="PROSITE" id="PS51029"/>
    </source>
</evidence>
<dbReference type="OMA" id="DMRNDSP"/>
<name>A0A1S4F4D3_AEDAE</name>
<dbReference type="PROSITE" id="PS51029">
    <property type="entry name" value="MADF"/>
    <property type="match status" value="1"/>
</dbReference>
<gene>
    <name evidence="3" type="ORF">AAEL801179</name>
    <name evidence="3" type="ORF">AaeL_AAEL003342</name>
</gene>
<organism evidence="3 4">
    <name type="scientific">Aedes aegypti</name>
    <name type="common">Yellowfever mosquito</name>
    <name type="synonym">Culex aegypti</name>
    <dbReference type="NCBI Taxonomy" id="7159"/>
    <lineage>
        <taxon>Eukaryota</taxon>
        <taxon>Metazoa</taxon>
        <taxon>Ecdysozoa</taxon>
        <taxon>Arthropoda</taxon>
        <taxon>Hexapoda</taxon>
        <taxon>Insecta</taxon>
        <taxon>Pterygota</taxon>
        <taxon>Neoptera</taxon>
        <taxon>Endopterygota</taxon>
        <taxon>Diptera</taxon>
        <taxon>Nematocera</taxon>
        <taxon>Culicoidea</taxon>
        <taxon>Culicidae</taxon>
        <taxon>Culicinae</taxon>
        <taxon>Aedini</taxon>
        <taxon>Aedes</taxon>
        <taxon>Stegomyia</taxon>
    </lineage>
</organism>
<dbReference type="InterPro" id="IPR006578">
    <property type="entry name" value="MADF-dom"/>
</dbReference>
<evidence type="ECO:0000313" key="4">
    <source>
        <dbReference type="Proteomes" id="UP000682892"/>
    </source>
</evidence>
<dbReference type="OrthoDB" id="7764652at2759"/>
<dbReference type="AlphaFoldDB" id="A0A1S4F4D3"/>
<dbReference type="PANTHER" id="PTHR21505">
    <property type="entry name" value="MADF DOMAIN-CONTAINING PROTEIN-RELATED"/>
    <property type="match status" value="1"/>
</dbReference>
<sequence>MSERNPKMTFEEIMQLLESYREKECLWNHAHYDYRNQTTRNEAFNNMLYQTNAGTVEEVKRRIKIIRDTYNIERNKMKKSRLSGPGPNGYYNTKIPWYSTADEFLSKCYPTRNSTNNASGTYCKIEPSSPQSDRTASPESREHDSADPLWQYADVLENRSHSSNICRKRSAELTRASVPASTKKAIRLSTQLPPNGNGWNAERNAHIEESNSTIELIQSTRDSIASSLTQPIQDEFLYFGLNLAAQLGELPKLRALLLQEKIQALVSQERIEFEMSQHNDG</sequence>
<feature type="region of interest" description="Disordered" evidence="1">
    <location>
        <begin position="119"/>
        <end position="147"/>
    </location>
</feature>
<reference evidence="3" key="1">
    <citation type="submission" date="2005-10" db="EMBL/GenBank/DDBJ databases">
        <authorList>
            <person name="Loftus B.J."/>
            <person name="Nene V.M."/>
            <person name="Hannick L.I."/>
            <person name="Bidwell S."/>
            <person name="Haas B."/>
            <person name="Amedeo P."/>
            <person name="Orvis J."/>
            <person name="Wortman J.R."/>
            <person name="White O.R."/>
            <person name="Salzberg S."/>
            <person name="Shumway M."/>
            <person name="Koo H."/>
            <person name="Zhao Y."/>
            <person name="Holmes M."/>
            <person name="Miller J."/>
            <person name="Schatz M."/>
            <person name="Pop M."/>
            <person name="Pai G."/>
            <person name="Utterback T."/>
            <person name="Rogers Y.-H."/>
            <person name="Kravitz S."/>
            <person name="Fraser C.M."/>
        </authorList>
    </citation>
    <scope>NUCLEOTIDE SEQUENCE</scope>
    <source>
        <strain evidence="3">Liverpool</strain>
    </source>
</reference>
<dbReference type="Proteomes" id="UP000682892">
    <property type="component" value="Unassembled WGS sequence"/>
</dbReference>
<dbReference type="EMBL" id="CH477269">
    <property type="protein sequence ID" value="EAT45376.1"/>
    <property type="molecule type" value="Genomic_DNA"/>
</dbReference>
<reference evidence="3" key="2">
    <citation type="journal article" date="2007" name="Science">
        <title>Genome sequence of Aedes aegypti, a major arbovirus vector.</title>
        <authorList>
            <person name="Nene V."/>
            <person name="Wortman J.R."/>
            <person name="Lawson D."/>
            <person name="Haas B."/>
            <person name="Kodira C."/>
            <person name="Tu Z.J."/>
            <person name="Loftus B."/>
            <person name="Xi Z."/>
            <person name="Megy K."/>
            <person name="Grabherr M."/>
            <person name="Ren Q."/>
            <person name="Zdobnov E.M."/>
            <person name="Lobo N.F."/>
            <person name="Campbell K.S."/>
            <person name="Brown S.E."/>
            <person name="Bonaldo M.F."/>
            <person name="Zhu J."/>
            <person name="Sinkins S.P."/>
            <person name="Hogenkamp D.G."/>
            <person name="Amedeo P."/>
            <person name="Arensburger P."/>
            <person name="Atkinson P.W."/>
            <person name="Bidwell S."/>
            <person name="Biedler J."/>
            <person name="Birney E."/>
            <person name="Bruggner R.V."/>
            <person name="Costas J."/>
            <person name="Coy M.R."/>
            <person name="Crabtree J."/>
            <person name="Crawford M."/>
            <person name="Debruyn B."/>
            <person name="Decaprio D."/>
            <person name="Eiglmeier K."/>
            <person name="Eisenstadt E."/>
            <person name="El-Dorry H."/>
            <person name="Gelbart W.M."/>
            <person name="Gomes S.L."/>
            <person name="Hammond M."/>
            <person name="Hannick L.I."/>
            <person name="Hogan J.R."/>
            <person name="Holmes M.H."/>
            <person name="Jaffe D."/>
            <person name="Johnston J.S."/>
            <person name="Kennedy R.C."/>
            <person name="Koo H."/>
            <person name="Kravitz S."/>
            <person name="Kriventseva E.V."/>
            <person name="Kulp D."/>
            <person name="Labutti K."/>
            <person name="Lee E."/>
            <person name="Li S."/>
            <person name="Lovin D.D."/>
            <person name="Mao C."/>
            <person name="Mauceli E."/>
            <person name="Menck C.F."/>
            <person name="Miller J.R."/>
            <person name="Montgomery P."/>
            <person name="Mori A."/>
            <person name="Nascimento A.L."/>
            <person name="Naveira H.F."/>
            <person name="Nusbaum C."/>
            <person name="O'leary S."/>
            <person name="Orvis J."/>
            <person name="Pertea M."/>
            <person name="Quesneville H."/>
            <person name="Reidenbach K.R."/>
            <person name="Rogers Y.H."/>
            <person name="Roth C.W."/>
            <person name="Schneider J.R."/>
            <person name="Schatz M."/>
            <person name="Shumway M."/>
            <person name="Stanke M."/>
            <person name="Stinson E.O."/>
            <person name="Tubio J.M."/>
            <person name="Vanzee J.P."/>
            <person name="Verjovski-Almeida S."/>
            <person name="Werner D."/>
            <person name="White O."/>
            <person name="Wyder S."/>
            <person name="Zeng Q."/>
            <person name="Zhao Q."/>
            <person name="Zhao Y."/>
            <person name="Hill C.A."/>
            <person name="Raikhel A.S."/>
            <person name="Soares M.B."/>
            <person name="Knudson D.L."/>
            <person name="Lee N.H."/>
            <person name="Galagan J."/>
            <person name="Salzberg S.L."/>
            <person name="Paulsen I.T."/>
            <person name="Dimopoulos G."/>
            <person name="Collins F.H."/>
            <person name="Birren B."/>
            <person name="Fraser-Liggett C.M."/>
            <person name="Severson D.W."/>
        </authorList>
    </citation>
    <scope>NUCLEOTIDE SEQUENCE [LARGE SCALE GENOMIC DNA]</scope>
    <source>
        <strain evidence="3">Liverpool</strain>
    </source>
</reference>
<dbReference type="KEGG" id="aag:5577898"/>
<reference evidence="3" key="3">
    <citation type="submission" date="2012-09" db="EMBL/GenBank/DDBJ databases">
        <authorList>
            <consortium name="VectorBase"/>
        </authorList>
    </citation>
    <scope>NUCLEOTIDE SEQUENCE</scope>
    <source>
        <strain evidence="3">Liverpool</strain>
    </source>
</reference>
<dbReference type="PANTHER" id="PTHR21505:SF12">
    <property type="entry name" value="MADF DOMAIN-CONTAINING PROTEIN-RELATED"/>
    <property type="match status" value="1"/>
</dbReference>
<proteinExistence type="predicted"/>
<feature type="compositionally biased region" description="Polar residues" evidence="1">
    <location>
        <begin position="128"/>
        <end position="138"/>
    </location>
</feature>
<dbReference type="SMART" id="SM00595">
    <property type="entry name" value="MADF"/>
    <property type="match status" value="1"/>
</dbReference>
<feature type="domain" description="MADF" evidence="2">
    <location>
        <begin position="15"/>
        <end position="103"/>
    </location>
</feature>
<dbReference type="Pfam" id="PF10545">
    <property type="entry name" value="MADF_DNA_bdg"/>
    <property type="match status" value="1"/>
</dbReference>
<protein>
    <submittedName>
        <fullName evidence="3">AAEL003342-PA</fullName>
    </submittedName>
</protein>
<evidence type="ECO:0000256" key="1">
    <source>
        <dbReference type="SAM" id="MobiDB-lite"/>
    </source>
</evidence>